<dbReference type="KEGG" id="aswu:HUW51_12260"/>
<feature type="signal peptide" evidence="1">
    <location>
        <begin position="1"/>
        <end position="22"/>
    </location>
</feature>
<dbReference type="InterPro" id="IPR046495">
    <property type="entry name" value="DUF6588"/>
</dbReference>
<evidence type="ECO:0000313" key="2">
    <source>
        <dbReference type="EMBL" id="QNF33455.1"/>
    </source>
</evidence>
<feature type="chain" id="PRO_5029008606" evidence="1">
    <location>
        <begin position="23"/>
        <end position="354"/>
    </location>
</feature>
<keyword evidence="3" id="KW-1185">Reference proteome</keyword>
<dbReference type="Pfam" id="PF20230">
    <property type="entry name" value="DUF6588"/>
    <property type="match status" value="1"/>
</dbReference>
<name>A0A7G7G8H1_9BACT</name>
<gene>
    <name evidence="2" type="ORF">HUW51_12260</name>
</gene>
<evidence type="ECO:0000313" key="3">
    <source>
        <dbReference type="Proteomes" id="UP000515237"/>
    </source>
</evidence>
<reference evidence="2 3" key="1">
    <citation type="journal article" date="2018" name="Int. J. Syst. Evol. Microbiol.">
        <title>Adhaeribacter swui sp. nov., isolated from wet mud.</title>
        <authorList>
            <person name="Kim D.U."/>
            <person name="Kim K.W."/>
            <person name="Kang M.S."/>
            <person name="Kim J.Y."/>
            <person name="Jang J.H."/>
            <person name="Kim M.K."/>
        </authorList>
    </citation>
    <scope>NUCLEOTIDE SEQUENCE [LARGE SCALE GENOMIC DNA]</scope>
    <source>
        <strain evidence="2 3">KCTC 52873</strain>
    </source>
</reference>
<dbReference type="EMBL" id="CP055156">
    <property type="protein sequence ID" value="QNF33455.1"/>
    <property type="molecule type" value="Genomic_DNA"/>
</dbReference>
<dbReference type="RefSeq" id="WP_185274306.1">
    <property type="nucleotide sequence ID" value="NZ_CP055156.1"/>
</dbReference>
<dbReference type="Proteomes" id="UP000515237">
    <property type="component" value="Chromosome"/>
</dbReference>
<protein>
    <submittedName>
        <fullName evidence="2">Uncharacterized protein</fullName>
    </submittedName>
</protein>
<evidence type="ECO:0000256" key="1">
    <source>
        <dbReference type="SAM" id="SignalP"/>
    </source>
</evidence>
<organism evidence="2 3">
    <name type="scientific">Adhaeribacter swui</name>
    <dbReference type="NCBI Taxonomy" id="2086471"/>
    <lineage>
        <taxon>Bacteria</taxon>
        <taxon>Pseudomonadati</taxon>
        <taxon>Bacteroidota</taxon>
        <taxon>Cytophagia</taxon>
        <taxon>Cytophagales</taxon>
        <taxon>Hymenobacteraceae</taxon>
        <taxon>Adhaeribacter</taxon>
    </lineage>
</organism>
<proteinExistence type="predicted"/>
<sequence length="354" mass="37923">MRKVYLLVLTIGLLLVKNEAQAQSETAELIKSGIVNAELLGKAYGTPLSKAFGTDINTGWITTGEAFKPGRFEIRIFANATFVPQKDQTFDVSTLGLNSNVRVASGSGTQAPTVFGADSPGPLLNVYATRPDTKQEEQVASFNTPQGIGTNIAPIPMAQLSVGVVKGTELMFRFIPESKVGDLKLNLWGIGIKNNVSQWLPALSALPFDLTAAVAFSSFRSNYGLQLNPQSGVANPNPLDYSNQKVIFNSKAIMAQLVASKTISVITGYAGVTYSQSHSTTAMRGNYPVTTIREQAPYTKEIQNITDPVNIPLDYNQLGLTAGLRLKLSILSINAEGTWAKYPTVSAGIGLGFN</sequence>
<accession>A0A7G7G8H1</accession>
<keyword evidence="1" id="KW-0732">Signal</keyword>
<dbReference type="AlphaFoldDB" id="A0A7G7G8H1"/>